<sequence length="270" mass="31228">MKNHLRKLFTLSLIFVVLSTIDCSTRIYPTLGEPYVRKTLAENQKKPKIAYIGFAGFKQELTASYGRRRTYTASLDYSKRILTDPLYGDFGSDELAKVNQFRRDIPSLKVRNFVFSFLDSVRQSGLEDMKKYVHVVPRGKEYDYFLRDHGFDYYVIGTHLPAFAESAEDENFFHIISFPFSFFTLGILPFVGKGKAYTTVIIFDKNLNELKRFDYNNRFTEISALWMPASKSCEVLRCLNGDNARANMNEHIYSGQIPAIEKDIESVIFK</sequence>
<dbReference type="AlphaFoldDB" id="A0A4R9J8V5"/>
<proteinExistence type="predicted"/>
<comment type="caution">
    <text evidence="1">The sequence shown here is derived from an EMBL/GenBank/DDBJ whole genome shotgun (WGS) entry which is preliminary data.</text>
</comment>
<dbReference type="OrthoDB" id="322123at2"/>
<dbReference type="EMBL" id="RQFY01000004">
    <property type="protein sequence ID" value="TGL35277.1"/>
    <property type="molecule type" value="Genomic_DNA"/>
</dbReference>
<name>A0A4R9J8V5_9LEPT</name>
<reference evidence="1" key="1">
    <citation type="journal article" date="2019" name="PLoS Negl. Trop. Dis.">
        <title>Revisiting the worldwide diversity of Leptospira species in the environment.</title>
        <authorList>
            <person name="Vincent A.T."/>
            <person name="Schiettekatte O."/>
            <person name="Bourhy P."/>
            <person name="Veyrier F.J."/>
            <person name="Picardeau M."/>
        </authorList>
    </citation>
    <scope>NUCLEOTIDE SEQUENCE [LARGE SCALE GENOMIC DNA]</scope>
    <source>
        <strain evidence="1">201800265</strain>
    </source>
</reference>
<evidence type="ECO:0000313" key="1">
    <source>
        <dbReference type="EMBL" id="TGL35277.1"/>
    </source>
</evidence>
<dbReference type="NCBIfam" id="NF047480">
    <property type="entry name" value="Lepto_Lp29"/>
    <property type="match status" value="1"/>
</dbReference>
<keyword evidence="2" id="KW-1185">Reference proteome</keyword>
<organism evidence="1 2">
    <name type="scientific">Leptospira koniambonensis</name>
    <dbReference type="NCBI Taxonomy" id="2484950"/>
    <lineage>
        <taxon>Bacteria</taxon>
        <taxon>Pseudomonadati</taxon>
        <taxon>Spirochaetota</taxon>
        <taxon>Spirochaetia</taxon>
        <taxon>Leptospirales</taxon>
        <taxon>Leptospiraceae</taxon>
        <taxon>Leptospira</taxon>
    </lineage>
</organism>
<evidence type="ECO:0008006" key="3">
    <source>
        <dbReference type="Google" id="ProtNLM"/>
    </source>
</evidence>
<dbReference type="RefSeq" id="WP_135615459.1">
    <property type="nucleotide sequence ID" value="NZ_RQFY01000004.1"/>
</dbReference>
<protein>
    <recommendedName>
        <fullName evidence="3">Lipoprotein</fullName>
    </recommendedName>
</protein>
<dbReference type="Proteomes" id="UP000297871">
    <property type="component" value="Unassembled WGS sequence"/>
</dbReference>
<accession>A0A4R9J8V5</accession>
<evidence type="ECO:0000313" key="2">
    <source>
        <dbReference type="Proteomes" id="UP000297871"/>
    </source>
</evidence>
<gene>
    <name evidence="1" type="ORF">EHQ52_12475</name>
</gene>